<gene>
    <name evidence="1" type="ORF">TVAG_194790</name>
</gene>
<reference evidence="1" key="2">
    <citation type="journal article" date="2007" name="Science">
        <title>Draft genome sequence of the sexually transmitted pathogen Trichomonas vaginalis.</title>
        <authorList>
            <person name="Carlton J.M."/>
            <person name="Hirt R.P."/>
            <person name="Silva J.C."/>
            <person name="Delcher A.L."/>
            <person name="Schatz M."/>
            <person name="Zhao Q."/>
            <person name="Wortman J.R."/>
            <person name="Bidwell S.L."/>
            <person name="Alsmark U.C.M."/>
            <person name="Besteiro S."/>
            <person name="Sicheritz-Ponten T."/>
            <person name="Noel C.J."/>
            <person name="Dacks J.B."/>
            <person name="Foster P.G."/>
            <person name="Simillion C."/>
            <person name="Van de Peer Y."/>
            <person name="Miranda-Saavedra D."/>
            <person name="Barton G.J."/>
            <person name="Westrop G.D."/>
            <person name="Mueller S."/>
            <person name="Dessi D."/>
            <person name="Fiori P.L."/>
            <person name="Ren Q."/>
            <person name="Paulsen I."/>
            <person name="Zhang H."/>
            <person name="Bastida-Corcuera F.D."/>
            <person name="Simoes-Barbosa A."/>
            <person name="Brown M.T."/>
            <person name="Hayes R.D."/>
            <person name="Mukherjee M."/>
            <person name="Okumura C.Y."/>
            <person name="Schneider R."/>
            <person name="Smith A.J."/>
            <person name="Vanacova S."/>
            <person name="Villalvazo M."/>
            <person name="Haas B.J."/>
            <person name="Pertea M."/>
            <person name="Feldblyum T.V."/>
            <person name="Utterback T.R."/>
            <person name="Shu C.L."/>
            <person name="Osoegawa K."/>
            <person name="de Jong P.J."/>
            <person name="Hrdy I."/>
            <person name="Horvathova L."/>
            <person name="Zubacova Z."/>
            <person name="Dolezal P."/>
            <person name="Malik S.B."/>
            <person name="Logsdon J.M. Jr."/>
            <person name="Henze K."/>
            <person name="Gupta A."/>
            <person name="Wang C.C."/>
            <person name="Dunne R.L."/>
            <person name="Upcroft J.A."/>
            <person name="Upcroft P."/>
            <person name="White O."/>
            <person name="Salzberg S.L."/>
            <person name="Tang P."/>
            <person name="Chiu C.-H."/>
            <person name="Lee Y.-S."/>
            <person name="Embley T.M."/>
            <person name="Coombs G.H."/>
            <person name="Mottram J.C."/>
            <person name="Tachezy J."/>
            <person name="Fraser-Liggett C.M."/>
            <person name="Johnson P.J."/>
        </authorList>
    </citation>
    <scope>NUCLEOTIDE SEQUENCE [LARGE SCALE GENOMIC DNA]</scope>
    <source>
        <strain evidence="1">G3</strain>
    </source>
</reference>
<reference evidence="1" key="1">
    <citation type="submission" date="2006-10" db="EMBL/GenBank/DDBJ databases">
        <authorList>
            <person name="Amadeo P."/>
            <person name="Zhao Q."/>
            <person name="Wortman J."/>
            <person name="Fraser-Liggett C."/>
            <person name="Carlton J."/>
        </authorList>
    </citation>
    <scope>NUCLEOTIDE SEQUENCE</scope>
    <source>
        <strain evidence="1">G3</strain>
    </source>
</reference>
<keyword evidence="2" id="KW-1185">Reference proteome</keyword>
<name>A2FL22_TRIV3</name>
<dbReference type="VEuPathDB" id="TrichDB:TVAGG3_1047630"/>
<dbReference type="Proteomes" id="UP000001542">
    <property type="component" value="Unassembled WGS sequence"/>
</dbReference>
<protein>
    <submittedName>
        <fullName evidence="1">Uncharacterized protein</fullName>
    </submittedName>
</protein>
<sequence length="209" mass="23878">MATQQQKPLLPPISSFATGMPLLNVDLGVQQPPSYEEYQYPPVISQQNSIPLFPKIIKGKPTTFSVLEDISILKAMRLYIGKNVSLKIPWSFWQLYRRYTGSQRSDSSLYHHWNGAMVKKYGNFIKDGKIDECIQWAESTLDLDAVSGDVEPDAKPIEPRALVHTQSQQVLPPYFNFQTMSDDTNGHSRGLTHFQSLNEADRYFQPIRK</sequence>
<dbReference type="KEGG" id="tva:4752125"/>
<proteinExistence type="predicted"/>
<dbReference type="AlphaFoldDB" id="A2FL22"/>
<accession>A2FL22</accession>
<dbReference type="InParanoid" id="A2FL22"/>
<evidence type="ECO:0000313" key="1">
    <source>
        <dbReference type="EMBL" id="EAX94393.1"/>
    </source>
</evidence>
<dbReference type="EMBL" id="DS113860">
    <property type="protein sequence ID" value="EAX94393.1"/>
    <property type="molecule type" value="Genomic_DNA"/>
</dbReference>
<organism evidence="1 2">
    <name type="scientific">Trichomonas vaginalis (strain ATCC PRA-98 / G3)</name>
    <dbReference type="NCBI Taxonomy" id="412133"/>
    <lineage>
        <taxon>Eukaryota</taxon>
        <taxon>Metamonada</taxon>
        <taxon>Parabasalia</taxon>
        <taxon>Trichomonadida</taxon>
        <taxon>Trichomonadidae</taxon>
        <taxon>Trichomonas</taxon>
    </lineage>
</organism>
<dbReference type="RefSeq" id="XP_001307323.1">
    <property type="nucleotide sequence ID" value="XM_001307322.1"/>
</dbReference>
<evidence type="ECO:0000313" key="2">
    <source>
        <dbReference type="Proteomes" id="UP000001542"/>
    </source>
</evidence>
<dbReference type="VEuPathDB" id="TrichDB:TVAG_194790"/>